<dbReference type="Proteomes" id="UP000245383">
    <property type="component" value="Unassembled WGS sequence"/>
</dbReference>
<evidence type="ECO:0000313" key="3">
    <source>
        <dbReference type="Proteomes" id="UP000245383"/>
    </source>
</evidence>
<proteinExistence type="predicted"/>
<gene>
    <name evidence="2" type="ORF">BB561_004112</name>
</gene>
<evidence type="ECO:0000256" key="1">
    <source>
        <dbReference type="SAM" id="MobiDB-lite"/>
    </source>
</evidence>
<dbReference type="AlphaFoldDB" id="A0A2T9YI39"/>
<feature type="compositionally biased region" description="Polar residues" evidence="1">
    <location>
        <begin position="1"/>
        <end position="11"/>
    </location>
</feature>
<organism evidence="2 3">
    <name type="scientific">Smittium simulii</name>
    <dbReference type="NCBI Taxonomy" id="133385"/>
    <lineage>
        <taxon>Eukaryota</taxon>
        <taxon>Fungi</taxon>
        <taxon>Fungi incertae sedis</taxon>
        <taxon>Zoopagomycota</taxon>
        <taxon>Kickxellomycotina</taxon>
        <taxon>Harpellomycetes</taxon>
        <taxon>Harpellales</taxon>
        <taxon>Legeriomycetaceae</taxon>
        <taxon>Smittium</taxon>
    </lineage>
</organism>
<reference evidence="2 3" key="1">
    <citation type="journal article" date="2018" name="MBio">
        <title>Comparative Genomics Reveals the Core Gene Toolbox for the Fungus-Insect Symbiosis.</title>
        <authorList>
            <person name="Wang Y."/>
            <person name="Stata M."/>
            <person name="Wang W."/>
            <person name="Stajich J.E."/>
            <person name="White M.M."/>
            <person name="Moncalvo J.M."/>
        </authorList>
    </citation>
    <scope>NUCLEOTIDE SEQUENCE [LARGE SCALE GENOMIC DNA]</scope>
    <source>
        <strain evidence="2 3">SWE-8-4</strain>
    </source>
</reference>
<protein>
    <submittedName>
        <fullName evidence="2">Uncharacterized protein</fullName>
    </submittedName>
</protein>
<feature type="region of interest" description="Disordered" evidence="1">
    <location>
        <begin position="1"/>
        <end position="20"/>
    </location>
</feature>
<name>A0A2T9YI39_9FUNG</name>
<keyword evidence="3" id="KW-1185">Reference proteome</keyword>
<sequence>MPNMPSVSQSAAAEMPNHSAKLKPTISTMLKLLILTKKYKKNFQNQKNIKNNNYSTKIDETTNKKISLNSRIDDFIAECKTELLKQKNSEKTTKIIKRKFLIDLKKTQNPQNPKKLISEIYNRFNQA</sequence>
<dbReference type="EMBL" id="MBFR01000179">
    <property type="protein sequence ID" value="PVU91975.1"/>
    <property type="molecule type" value="Genomic_DNA"/>
</dbReference>
<evidence type="ECO:0000313" key="2">
    <source>
        <dbReference type="EMBL" id="PVU91975.1"/>
    </source>
</evidence>
<comment type="caution">
    <text evidence="2">The sequence shown here is derived from an EMBL/GenBank/DDBJ whole genome shotgun (WGS) entry which is preliminary data.</text>
</comment>
<accession>A0A2T9YI39</accession>